<dbReference type="Pfam" id="PF24764">
    <property type="entry name" value="rva_4"/>
    <property type="match status" value="1"/>
</dbReference>
<dbReference type="HOGENOM" id="CLU_177206_0_0_1"/>
<sequence length="82" mass="9610">SGRQYAISFLRRRSVHVEQRRVIGALRRIDGLGQALRRRDVIKRRAYKVPRPNAVWGLDGHHKLIRWGIVLHGIIDTYCRTV</sequence>
<dbReference type="Proteomes" id="UP000027195">
    <property type="component" value="Unassembled WGS sequence"/>
</dbReference>
<organism evidence="2 3">
    <name type="scientific">Botryobasidium botryosum (strain FD-172 SS1)</name>
    <dbReference type="NCBI Taxonomy" id="930990"/>
    <lineage>
        <taxon>Eukaryota</taxon>
        <taxon>Fungi</taxon>
        <taxon>Dikarya</taxon>
        <taxon>Basidiomycota</taxon>
        <taxon>Agaricomycotina</taxon>
        <taxon>Agaricomycetes</taxon>
        <taxon>Cantharellales</taxon>
        <taxon>Botryobasidiaceae</taxon>
        <taxon>Botryobasidium</taxon>
    </lineage>
</organism>
<dbReference type="InParanoid" id="A0A067M0X4"/>
<feature type="non-terminal residue" evidence="2">
    <location>
        <position position="82"/>
    </location>
</feature>
<dbReference type="STRING" id="930990.A0A067M0X4"/>
<protein>
    <recommendedName>
        <fullName evidence="1">Integrase core domain-containing protein</fullName>
    </recommendedName>
</protein>
<dbReference type="InterPro" id="IPR058913">
    <property type="entry name" value="Integrase_dom_put"/>
</dbReference>
<feature type="non-terminal residue" evidence="2">
    <location>
        <position position="1"/>
    </location>
</feature>
<proteinExistence type="predicted"/>
<dbReference type="PANTHER" id="PTHR46791">
    <property type="entry name" value="EXPRESSED PROTEIN"/>
    <property type="match status" value="1"/>
</dbReference>
<dbReference type="EMBL" id="KL198268">
    <property type="protein sequence ID" value="KDQ05537.1"/>
    <property type="molecule type" value="Genomic_DNA"/>
</dbReference>
<evidence type="ECO:0000313" key="3">
    <source>
        <dbReference type="Proteomes" id="UP000027195"/>
    </source>
</evidence>
<dbReference type="PANTHER" id="PTHR46791:SF5">
    <property type="entry name" value="CLR5 DOMAIN-CONTAINING PROTEIN-RELATED"/>
    <property type="match status" value="1"/>
</dbReference>
<feature type="domain" description="Integrase core" evidence="1">
    <location>
        <begin position="47"/>
        <end position="82"/>
    </location>
</feature>
<dbReference type="OrthoDB" id="2686689at2759"/>
<reference evidence="3" key="1">
    <citation type="journal article" date="2014" name="Proc. Natl. Acad. Sci. U.S.A.">
        <title>Extensive sampling of basidiomycete genomes demonstrates inadequacy of the white-rot/brown-rot paradigm for wood decay fungi.</title>
        <authorList>
            <person name="Riley R."/>
            <person name="Salamov A.A."/>
            <person name="Brown D.W."/>
            <person name="Nagy L.G."/>
            <person name="Floudas D."/>
            <person name="Held B.W."/>
            <person name="Levasseur A."/>
            <person name="Lombard V."/>
            <person name="Morin E."/>
            <person name="Otillar R."/>
            <person name="Lindquist E.A."/>
            <person name="Sun H."/>
            <person name="LaButti K.M."/>
            <person name="Schmutz J."/>
            <person name="Jabbour D."/>
            <person name="Luo H."/>
            <person name="Baker S.E."/>
            <person name="Pisabarro A.G."/>
            <person name="Walton J.D."/>
            <person name="Blanchette R.A."/>
            <person name="Henrissat B."/>
            <person name="Martin F."/>
            <person name="Cullen D."/>
            <person name="Hibbett D.S."/>
            <person name="Grigoriev I.V."/>
        </authorList>
    </citation>
    <scope>NUCLEOTIDE SEQUENCE [LARGE SCALE GENOMIC DNA]</scope>
    <source>
        <strain evidence="3">FD-172 SS1</strain>
    </source>
</reference>
<evidence type="ECO:0000313" key="2">
    <source>
        <dbReference type="EMBL" id="KDQ05537.1"/>
    </source>
</evidence>
<name>A0A067M0X4_BOTB1</name>
<gene>
    <name evidence="2" type="ORF">BOTBODRAFT_74648</name>
</gene>
<accession>A0A067M0X4</accession>
<dbReference type="AlphaFoldDB" id="A0A067M0X4"/>
<evidence type="ECO:0000259" key="1">
    <source>
        <dbReference type="Pfam" id="PF24764"/>
    </source>
</evidence>
<keyword evidence="3" id="KW-1185">Reference proteome</keyword>